<keyword evidence="9" id="KW-0496">Mitochondrion</keyword>
<proteinExistence type="inferred from homology"/>
<keyword evidence="10" id="KW-0732">Signal</keyword>
<dbReference type="Pfam" id="PF01411">
    <property type="entry name" value="tRNA-synt_2c"/>
    <property type="match status" value="1"/>
</dbReference>
<dbReference type="STRING" id="2903.R1DH37"/>
<evidence type="ECO:0000256" key="4">
    <source>
        <dbReference type="ARBA" id="ARBA00022741"/>
    </source>
</evidence>
<dbReference type="GO" id="GO:0008270">
    <property type="term" value="F:zinc ion binding"/>
    <property type="evidence" value="ECO:0007669"/>
    <property type="project" value="UniProtKB-UniRule"/>
</dbReference>
<keyword evidence="6 9" id="KW-0694">RNA-binding</keyword>
<evidence type="ECO:0000256" key="8">
    <source>
        <dbReference type="ARBA" id="ARBA00023146"/>
    </source>
</evidence>
<dbReference type="OMA" id="NCLEIWN"/>
<dbReference type="Gene3D" id="3.30.54.20">
    <property type="match status" value="1"/>
</dbReference>
<protein>
    <recommendedName>
        <fullName evidence="9">Alanine--tRNA ligase</fullName>
        <ecNumber evidence="9">6.1.1.7</ecNumber>
    </recommendedName>
    <alternativeName>
        <fullName evidence="9">Alanyl-tRNA synthetase</fullName>
        <shortName evidence="9">AlaRS</shortName>
    </alternativeName>
</protein>
<dbReference type="InterPro" id="IPR018164">
    <property type="entry name" value="Ala-tRNA-synth_IIc_N"/>
</dbReference>
<dbReference type="PANTHER" id="PTHR11777">
    <property type="entry name" value="ALANYL-TRNA SYNTHETASE"/>
    <property type="match status" value="1"/>
</dbReference>
<keyword evidence="8 9" id="KW-0030">Aminoacyl-tRNA synthetase</keyword>
<keyword evidence="7 9" id="KW-0648">Protein biosynthesis</keyword>
<sequence>MLALRAFSPVLTAAALARPPATVARRGSIAACGGSSRWHACMSARDAAAWPADKVRSQFVSFFEAKQHSPVASSPVVPYDDPTLLFANAGMNQFKPLFVGQAAPGSALAKLKRATNSQKCIRAGGKHNDLEDAIDWAWELLTQVYGLPPDRFYATYFEGDEGLGLAPDEEARQLWLRYLPEERVLPGNAKDNFWEMGDVGPCGPCSELHYDRIGGRDAAHLVNMDGWEAHLVNMDDPDVLEAGGLLRPLPAKSVDTGMGFERLVSILQDVRSNYDTDVFAPIFAEIEAVTGAEPYGGALAADASAVLPGTAVGRDTAYRVVADHIRTLSTAIADGALPSNEGRGYVLRRILRRAVRYGRQMLGAEEGFFTKLVPAAVGSLSAAFPELAEQQDHVQAVIADEEAAFSSMLSRGIKEFNSRAEAIKQAGGGGFDGASAFFLYDSMGFPLDLTELMAREAGLAVDVSGFQAGEEEARHAPAAKARKARSAAAAAASKGDGALLTLGPEQTARLADEGVAFTDDSFKFDLGADARATVRAIYGAGGFVDAAEAGGGEHAAWRGEGKVPDVGSLVEAGGGATFRVSSVQSFGGYVLHVGSLESGSLSAGDSVLGEGVSQKGSLVDDSKARFDFSHGKAMSAAECERVEALGQQALVRTMVAEALPVHIQTALAINNLRAVFGERYPDPVPALLAAPESDEWEQYSIELCGGTHIPSTSDFGSFALVEECAVAKGVRRVVGVAGELAAEAEAAGAALQSRLAELTASAAGEAAAGEVEATRKGLTAAKLARGLFSWGRDTALKLEVDAATTSVHVKADREWLKRAKQLSAGEADRAAAAAVAEARAAADAGDKFVVVQVDDVDGKALQTLAQKVVKESGLAVFALSVVDGDKIACLASVPKGDADALPANSWLQTVLAEVNGRGGGRPAQAQGSGTDVAGLPKALEVARAMATEALGGR</sequence>
<dbReference type="EC" id="6.1.1.7" evidence="9"/>
<dbReference type="InterPro" id="IPR018163">
    <property type="entry name" value="Thr/Ala-tRNA-synth_IIc_edit"/>
</dbReference>
<dbReference type="EnsemblProtists" id="EOD34337">
    <property type="protein sequence ID" value="EOD34337"/>
    <property type="gene ID" value="EMIHUDRAFT_462569"/>
</dbReference>
<evidence type="ECO:0000256" key="5">
    <source>
        <dbReference type="ARBA" id="ARBA00022840"/>
    </source>
</evidence>
<dbReference type="PROSITE" id="PS50860">
    <property type="entry name" value="AA_TRNA_LIGASE_II_ALA"/>
    <property type="match status" value="1"/>
</dbReference>
<evidence type="ECO:0000259" key="11">
    <source>
        <dbReference type="PROSITE" id="PS50860"/>
    </source>
</evidence>
<evidence type="ECO:0000256" key="1">
    <source>
        <dbReference type="ARBA" id="ARBA00008226"/>
    </source>
</evidence>
<dbReference type="PaxDb" id="2903-EOD34337"/>
<comment type="subunit">
    <text evidence="9">Monomer.</text>
</comment>
<reference evidence="13" key="1">
    <citation type="journal article" date="2013" name="Nature">
        <title>Pan genome of the phytoplankton Emiliania underpins its global distribution.</title>
        <authorList>
            <person name="Read B.A."/>
            <person name="Kegel J."/>
            <person name="Klute M.J."/>
            <person name="Kuo A."/>
            <person name="Lefebvre S.C."/>
            <person name="Maumus F."/>
            <person name="Mayer C."/>
            <person name="Miller J."/>
            <person name="Monier A."/>
            <person name="Salamov A."/>
            <person name="Young J."/>
            <person name="Aguilar M."/>
            <person name="Claverie J.M."/>
            <person name="Frickenhaus S."/>
            <person name="Gonzalez K."/>
            <person name="Herman E.K."/>
            <person name="Lin Y.C."/>
            <person name="Napier J."/>
            <person name="Ogata H."/>
            <person name="Sarno A.F."/>
            <person name="Shmutz J."/>
            <person name="Schroeder D."/>
            <person name="de Vargas C."/>
            <person name="Verret F."/>
            <person name="von Dassow P."/>
            <person name="Valentin K."/>
            <person name="Van de Peer Y."/>
            <person name="Wheeler G."/>
            <person name="Dacks J.B."/>
            <person name="Delwiche C.F."/>
            <person name="Dyhrman S.T."/>
            <person name="Glockner G."/>
            <person name="John U."/>
            <person name="Richards T."/>
            <person name="Worden A.Z."/>
            <person name="Zhang X."/>
            <person name="Grigoriev I.V."/>
            <person name="Allen A.E."/>
            <person name="Bidle K."/>
            <person name="Borodovsky M."/>
            <person name="Bowler C."/>
            <person name="Brownlee C."/>
            <person name="Cock J.M."/>
            <person name="Elias M."/>
            <person name="Gladyshev V.N."/>
            <person name="Groth M."/>
            <person name="Guda C."/>
            <person name="Hadaegh A."/>
            <person name="Iglesias-Rodriguez M.D."/>
            <person name="Jenkins J."/>
            <person name="Jones B.M."/>
            <person name="Lawson T."/>
            <person name="Leese F."/>
            <person name="Lindquist E."/>
            <person name="Lobanov A."/>
            <person name="Lomsadze A."/>
            <person name="Malik S.B."/>
            <person name="Marsh M.E."/>
            <person name="Mackinder L."/>
            <person name="Mock T."/>
            <person name="Mueller-Roeber B."/>
            <person name="Pagarete A."/>
            <person name="Parker M."/>
            <person name="Probert I."/>
            <person name="Quesneville H."/>
            <person name="Raines C."/>
            <person name="Rensing S.A."/>
            <person name="Riano-Pachon D.M."/>
            <person name="Richier S."/>
            <person name="Rokitta S."/>
            <person name="Shiraiwa Y."/>
            <person name="Soanes D.M."/>
            <person name="van der Giezen M."/>
            <person name="Wahlund T.M."/>
            <person name="Williams B."/>
            <person name="Wilson W."/>
            <person name="Wolfe G."/>
            <person name="Wurch L.L."/>
        </authorList>
    </citation>
    <scope>NUCLEOTIDE SEQUENCE</scope>
</reference>
<dbReference type="FunFam" id="3.30.980.10:FF:000004">
    <property type="entry name" value="Alanine--tRNA ligase, cytoplasmic"/>
    <property type="match status" value="1"/>
</dbReference>
<comment type="catalytic activity">
    <reaction evidence="9">
        <text>tRNA(Ala) + L-alanine + ATP = L-alanyl-tRNA(Ala) + AMP + diphosphate</text>
        <dbReference type="Rhea" id="RHEA:12540"/>
        <dbReference type="Rhea" id="RHEA-COMP:9657"/>
        <dbReference type="Rhea" id="RHEA-COMP:9923"/>
        <dbReference type="ChEBI" id="CHEBI:30616"/>
        <dbReference type="ChEBI" id="CHEBI:33019"/>
        <dbReference type="ChEBI" id="CHEBI:57972"/>
        <dbReference type="ChEBI" id="CHEBI:78442"/>
        <dbReference type="ChEBI" id="CHEBI:78497"/>
        <dbReference type="ChEBI" id="CHEBI:456215"/>
        <dbReference type="EC" id="6.1.1.7"/>
    </reaction>
</comment>
<evidence type="ECO:0000313" key="13">
    <source>
        <dbReference type="Proteomes" id="UP000013827"/>
    </source>
</evidence>
<dbReference type="PANTHER" id="PTHR11777:SF9">
    <property type="entry name" value="ALANINE--TRNA LIGASE, CYTOPLASMIC"/>
    <property type="match status" value="1"/>
</dbReference>
<evidence type="ECO:0000256" key="3">
    <source>
        <dbReference type="ARBA" id="ARBA00022598"/>
    </source>
</evidence>
<dbReference type="AlphaFoldDB" id="A0A0D3KF02"/>
<comment type="domain">
    <text evidence="9">Consists of three domains; the N-terminal catalytic domain, the editing domain and the C-terminal C-Ala domain. The editing domain removes incorrectly charged amino acids, while the C-Ala domain, along with tRNA(Ala), serves as a bridge to cooperatively bring together the editing and aminoacylation centers thus stimulating deacylation of misacylated tRNAs.</text>
</comment>
<dbReference type="KEGG" id="ehx:EMIHUDRAFT_462569"/>
<dbReference type="eggNOG" id="KOG0188">
    <property type="taxonomic scope" value="Eukaryota"/>
</dbReference>
<dbReference type="SUPFAM" id="SSF55681">
    <property type="entry name" value="Class II aaRS and biotin synthetases"/>
    <property type="match status" value="1"/>
</dbReference>
<name>A0A0D3KF02_EMIH1</name>
<dbReference type="Gene3D" id="3.30.930.10">
    <property type="entry name" value="Bira Bifunctional Protein, Domain 2"/>
    <property type="match status" value="2"/>
</dbReference>
<dbReference type="FunFam" id="3.10.310.40:FF:000001">
    <property type="entry name" value="Alanine--tRNA ligase"/>
    <property type="match status" value="1"/>
</dbReference>
<dbReference type="SMART" id="SM00863">
    <property type="entry name" value="tRNA_SAD"/>
    <property type="match status" value="1"/>
</dbReference>
<evidence type="ECO:0000256" key="7">
    <source>
        <dbReference type="ARBA" id="ARBA00022917"/>
    </source>
</evidence>
<dbReference type="InterPro" id="IPR002318">
    <property type="entry name" value="Ala-tRNA-lgiase_IIc"/>
</dbReference>
<dbReference type="RefSeq" id="XP_005786766.1">
    <property type="nucleotide sequence ID" value="XM_005786709.1"/>
</dbReference>
<comment type="similarity">
    <text evidence="1 9">Belongs to the class-II aminoacyl-tRNA synthetase family.</text>
</comment>
<keyword evidence="3 9" id="KW-0436">Ligase</keyword>
<keyword evidence="4 9" id="KW-0547">Nucleotide-binding</keyword>
<feature type="domain" description="Alanyl-transfer RNA synthetases family profile" evidence="11">
    <location>
        <begin position="50"/>
        <end position="747"/>
    </location>
</feature>
<dbReference type="InterPro" id="IPR018162">
    <property type="entry name" value="Ala-tRNA-ligase_IIc_anticod-bd"/>
</dbReference>
<dbReference type="GO" id="GO:0004813">
    <property type="term" value="F:alanine-tRNA ligase activity"/>
    <property type="evidence" value="ECO:0007669"/>
    <property type="project" value="UniProtKB-UniRule"/>
</dbReference>
<feature type="signal peptide" evidence="10">
    <location>
        <begin position="1"/>
        <end position="17"/>
    </location>
</feature>
<keyword evidence="13" id="KW-1185">Reference proteome</keyword>
<dbReference type="Proteomes" id="UP000013827">
    <property type="component" value="Unassembled WGS sequence"/>
</dbReference>
<evidence type="ECO:0000256" key="2">
    <source>
        <dbReference type="ARBA" id="ARBA00022555"/>
    </source>
</evidence>
<dbReference type="Gene3D" id="3.10.310.40">
    <property type="match status" value="1"/>
</dbReference>
<dbReference type="GO" id="GO:0005524">
    <property type="term" value="F:ATP binding"/>
    <property type="evidence" value="ECO:0007669"/>
    <property type="project" value="UniProtKB-UniRule"/>
</dbReference>
<feature type="chain" id="PRO_5044192992" description="Alanine--tRNA ligase" evidence="10">
    <location>
        <begin position="18"/>
        <end position="953"/>
    </location>
</feature>
<dbReference type="Gene3D" id="3.30.980.10">
    <property type="entry name" value="Threonyl-trna Synthetase, Chain A, domain 2"/>
    <property type="match status" value="1"/>
</dbReference>
<evidence type="ECO:0000256" key="9">
    <source>
        <dbReference type="HAMAP-Rule" id="MF_03133"/>
    </source>
</evidence>
<dbReference type="GO" id="GO:0000049">
    <property type="term" value="F:tRNA binding"/>
    <property type="evidence" value="ECO:0007669"/>
    <property type="project" value="UniProtKB-KW"/>
</dbReference>
<keyword evidence="5 9" id="KW-0067">ATP-binding</keyword>
<evidence type="ECO:0000256" key="6">
    <source>
        <dbReference type="ARBA" id="ARBA00022884"/>
    </source>
</evidence>
<comment type="caution">
    <text evidence="9">Lacks conserved residue(s) required for the propagation of feature annotation.</text>
</comment>
<reference evidence="12" key="2">
    <citation type="submission" date="2024-10" db="UniProtKB">
        <authorList>
            <consortium name="EnsemblProtists"/>
        </authorList>
    </citation>
    <scope>IDENTIFICATION</scope>
</reference>
<dbReference type="GO" id="GO:0070143">
    <property type="term" value="P:mitochondrial alanyl-tRNA aminoacylation"/>
    <property type="evidence" value="ECO:0007669"/>
    <property type="project" value="UniProtKB-UniRule"/>
</dbReference>
<dbReference type="HAMAP" id="MF_00036_B">
    <property type="entry name" value="Ala_tRNA_synth_B"/>
    <property type="match status" value="1"/>
</dbReference>
<dbReference type="GeneID" id="17279608"/>
<dbReference type="InterPro" id="IPR003156">
    <property type="entry name" value="DHHA1_dom"/>
</dbReference>
<evidence type="ECO:0000313" key="12">
    <source>
        <dbReference type="EnsemblProtists" id="EOD34337"/>
    </source>
</evidence>
<dbReference type="GO" id="GO:0005739">
    <property type="term" value="C:mitochondrion"/>
    <property type="evidence" value="ECO:0007669"/>
    <property type="project" value="UniProtKB-SubCell"/>
</dbReference>
<dbReference type="SUPFAM" id="SSF101353">
    <property type="entry name" value="Putative anticodon-binding domain of alanyl-tRNA synthetase (AlaRS)"/>
    <property type="match status" value="1"/>
</dbReference>
<organism evidence="12 13">
    <name type="scientific">Emiliania huxleyi (strain CCMP1516)</name>
    <dbReference type="NCBI Taxonomy" id="280463"/>
    <lineage>
        <taxon>Eukaryota</taxon>
        <taxon>Haptista</taxon>
        <taxon>Haptophyta</taxon>
        <taxon>Prymnesiophyceae</taxon>
        <taxon>Isochrysidales</taxon>
        <taxon>Noelaerhabdaceae</taxon>
        <taxon>Emiliania</taxon>
    </lineage>
</organism>
<dbReference type="CDD" id="cd00673">
    <property type="entry name" value="AlaRS_core"/>
    <property type="match status" value="1"/>
</dbReference>
<dbReference type="InterPro" id="IPR012947">
    <property type="entry name" value="tRNA_SAD"/>
</dbReference>
<dbReference type="GO" id="GO:0002161">
    <property type="term" value="F:aminoacyl-tRNA deacylase activity"/>
    <property type="evidence" value="ECO:0007669"/>
    <property type="project" value="TreeGrafter"/>
</dbReference>
<dbReference type="InterPro" id="IPR050058">
    <property type="entry name" value="Ala-tRNA_ligase"/>
</dbReference>
<dbReference type="Pfam" id="PF07973">
    <property type="entry name" value="tRNA_SAD"/>
    <property type="match status" value="1"/>
</dbReference>
<comment type="subcellular location">
    <subcellularLocation>
        <location evidence="9">Mitochondrion</location>
    </subcellularLocation>
    <subcellularLocation>
        <location evidence="9">Cytoplasm</location>
    </subcellularLocation>
</comment>
<dbReference type="InterPro" id="IPR018165">
    <property type="entry name" value="Ala-tRNA-synth_IIc_core"/>
</dbReference>
<dbReference type="Pfam" id="PF02272">
    <property type="entry name" value="DHHA1"/>
    <property type="match status" value="1"/>
</dbReference>
<dbReference type="PRINTS" id="PR00980">
    <property type="entry name" value="TRNASYNTHALA"/>
</dbReference>
<dbReference type="InterPro" id="IPR045864">
    <property type="entry name" value="aa-tRNA-synth_II/BPL/LPL"/>
</dbReference>
<keyword evidence="2 9" id="KW-0820">tRNA-binding</keyword>
<accession>A0A0D3KF02</accession>
<comment type="function">
    <text evidence="9">Catalyzes the attachment of alanine to tRNA(Ala) in a two-step reaction: alanine is first activated by ATP to form Ala-AMP and then transferred to the acceptor end of tRNA(Ala). Also edits incorrectly charged tRNA(Ala) via its editing domain.</text>
</comment>
<evidence type="ECO:0000256" key="10">
    <source>
        <dbReference type="SAM" id="SignalP"/>
    </source>
</evidence>
<dbReference type="SUPFAM" id="SSF55186">
    <property type="entry name" value="ThrRS/AlaRS common domain"/>
    <property type="match status" value="1"/>
</dbReference>
<keyword evidence="9" id="KW-0963">Cytoplasm</keyword>
<dbReference type="HOGENOM" id="CLU_004485_5_0_1"/>
<dbReference type="InterPro" id="IPR023033">
    <property type="entry name" value="Ala_tRNA_ligase_euk/bac"/>
</dbReference>